<organism evidence="1 2">
    <name type="scientific">Leptospira fainei serovar Hurstbridge str. BUT 6</name>
    <dbReference type="NCBI Taxonomy" id="1193011"/>
    <lineage>
        <taxon>Bacteria</taxon>
        <taxon>Pseudomonadati</taxon>
        <taxon>Spirochaetota</taxon>
        <taxon>Spirochaetia</taxon>
        <taxon>Leptospirales</taxon>
        <taxon>Leptospiraceae</taxon>
        <taxon>Leptospira</taxon>
    </lineage>
</organism>
<reference evidence="1" key="1">
    <citation type="submission" date="2013-04" db="EMBL/GenBank/DDBJ databases">
        <authorList>
            <person name="Harkins D.M."/>
            <person name="Durkin A.S."/>
            <person name="Selengut J.D."/>
            <person name="Sanka R."/>
            <person name="DePew J."/>
            <person name="Purushe J."/>
            <person name="Ahmed A."/>
            <person name="van der Linden H."/>
            <person name="Goris M.G.A."/>
            <person name="Hartskeerl R.A."/>
            <person name="Vinetz J.M."/>
            <person name="Sutton G.G."/>
            <person name="Nelson W.C."/>
            <person name="Fouts D.E."/>
        </authorList>
    </citation>
    <scope>NUCLEOTIDE SEQUENCE [LARGE SCALE GENOMIC DNA]</scope>
    <source>
        <strain evidence="1">BUT 6</strain>
    </source>
</reference>
<dbReference type="STRING" id="1193011.LEP1GSC058_0255"/>
<name>S3VWF4_9LEPT</name>
<sequence>MHFYETISDAIAGLKTEGYSEDFNLLWNMHRKDSEIFNSPQNFKVDKFYRFEGSTDPADEAIVYAISSSKSSHRGILVDGYGISSDEGTGDLVARLLSKSGER</sequence>
<evidence type="ECO:0000313" key="1">
    <source>
        <dbReference type="EMBL" id="EPG72457.1"/>
    </source>
</evidence>
<dbReference type="RefSeq" id="WP_016551447.1">
    <property type="nucleotide sequence ID" value="NZ_AKWZ02000012.1"/>
</dbReference>
<protein>
    <recommendedName>
        <fullName evidence="3">Phosphoribosylpyrophosphate synthetase</fullName>
    </recommendedName>
</protein>
<keyword evidence="2" id="KW-1185">Reference proteome</keyword>
<accession>S3VWF4</accession>
<dbReference type="OrthoDB" id="330671at2"/>
<dbReference type="Proteomes" id="UP000014540">
    <property type="component" value="Unassembled WGS sequence"/>
</dbReference>
<evidence type="ECO:0008006" key="3">
    <source>
        <dbReference type="Google" id="ProtNLM"/>
    </source>
</evidence>
<comment type="caution">
    <text evidence="1">The sequence shown here is derived from an EMBL/GenBank/DDBJ whole genome shotgun (WGS) entry which is preliminary data.</text>
</comment>
<gene>
    <name evidence="1" type="ORF">LEP1GSC058_0255</name>
</gene>
<dbReference type="AlphaFoldDB" id="S3VWF4"/>
<dbReference type="EMBL" id="AKWZ02000012">
    <property type="protein sequence ID" value="EPG72457.1"/>
    <property type="molecule type" value="Genomic_DNA"/>
</dbReference>
<proteinExistence type="predicted"/>
<evidence type="ECO:0000313" key="2">
    <source>
        <dbReference type="Proteomes" id="UP000014540"/>
    </source>
</evidence>